<dbReference type="OrthoDB" id="10262287at2759"/>
<dbReference type="STRING" id="133412.A0A1R1Y026"/>
<dbReference type="InterPro" id="IPR001619">
    <property type="entry name" value="Sec1-like"/>
</dbReference>
<reference evidence="3 4" key="1">
    <citation type="submission" date="2017-01" db="EMBL/GenBank/DDBJ databases">
        <authorList>
            <person name="Mah S.A."/>
            <person name="Swanson W.J."/>
            <person name="Moy G.W."/>
            <person name="Vacquier V.D."/>
        </authorList>
    </citation>
    <scope>NUCLEOTIDE SEQUENCE [LARGE SCALE GENOMIC DNA]</scope>
    <source>
        <strain evidence="3 4">GSMNP</strain>
    </source>
</reference>
<evidence type="ECO:0000256" key="1">
    <source>
        <dbReference type="ARBA" id="ARBA00009884"/>
    </source>
</evidence>
<feature type="compositionally biased region" description="Low complexity" evidence="2">
    <location>
        <begin position="200"/>
        <end position="214"/>
    </location>
</feature>
<proteinExistence type="inferred from homology"/>
<dbReference type="PANTHER" id="PTHR11679">
    <property type="entry name" value="VESICLE PROTEIN SORTING-ASSOCIATED"/>
    <property type="match status" value="1"/>
</dbReference>
<sequence>MNTYSNSTNHIKENSIKNKSFSYNLNLVPRRTLLFEKVLEDEGVLGDLLIDEIPILFIPFEKDFISMNFTNTFTELYLDGDFSSIYYTSQGLIDFQSKFGIFPRIVGKGDCAKKLADSLVKMRTEIAAIDNTNSSWDGWALSSQFDSLVILDRGTDLVTPLLTQLTYEGLLEEFFFVKNGAIDPTLENIPDEPLGITVTSPKSSHSQSSSSNRTSSKKILKLNSSDKTFDEIRHVNFSKVGKLVSNKTKNLQELYLSRYQAKSVTEIKDFVKGLGNLQTEHQSLQSLYIDQISL</sequence>
<dbReference type="EMBL" id="LSSN01001278">
    <property type="protein sequence ID" value="OMJ20291.1"/>
    <property type="molecule type" value="Genomic_DNA"/>
</dbReference>
<dbReference type="InterPro" id="IPR043154">
    <property type="entry name" value="Sec-1-like_dom1"/>
</dbReference>
<evidence type="ECO:0000313" key="3">
    <source>
        <dbReference type="EMBL" id="OMJ20291.1"/>
    </source>
</evidence>
<evidence type="ECO:0000256" key="2">
    <source>
        <dbReference type="SAM" id="MobiDB-lite"/>
    </source>
</evidence>
<dbReference type="Pfam" id="PF00995">
    <property type="entry name" value="Sec1"/>
    <property type="match status" value="1"/>
</dbReference>
<dbReference type="Proteomes" id="UP000187283">
    <property type="component" value="Unassembled WGS sequence"/>
</dbReference>
<dbReference type="SUPFAM" id="SSF56815">
    <property type="entry name" value="Sec1/munc18-like (SM) proteins"/>
    <property type="match status" value="1"/>
</dbReference>
<dbReference type="InterPro" id="IPR027482">
    <property type="entry name" value="Sec1-like_dom2"/>
</dbReference>
<comment type="caution">
    <text evidence="3">The sequence shown here is derived from an EMBL/GenBank/DDBJ whole genome shotgun (WGS) entry which is preliminary data.</text>
</comment>
<dbReference type="GO" id="GO:0016192">
    <property type="term" value="P:vesicle-mediated transport"/>
    <property type="evidence" value="ECO:0007669"/>
    <property type="project" value="InterPro"/>
</dbReference>
<gene>
    <name evidence="3" type="ORF">AYI70_g4202</name>
</gene>
<comment type="similarity">
    <text evidence="1">Belongs to the STXBP/unc-18/SEC1 family.</text>
</comment>
<name>A0A1R1Y026_9FUNG</name>
<dbReference type="Gene3D" id="3.40.50.2060">
    <property type="match status" value="1"/>
</dbReference>
<keyword evidence="4" id="KW-1185">Reference proteome</keyword>
<dbReference type="AlphaFoldDB" id="A0A1R1Y026"/>
<protein>
    <submittedName>
        <fullName evidence="3">Vacuolar protein sorting-associated protein 33A</fullName>
    </submittedName>
</protein>
<organism evidence="3 4">
    <name type="scientific">Smittium culicis</name>
    <dbReference type="NCBI Taxonomy" id="133412"/>
    <lineage>
        <taxon>Eukaryota</taxon>
        <taxon>Fungi</taxon>
        <taxon>Fungi incertae sedis</taxon>
        <taxon>Zoopagomycota</taxon>
        <taxon>Kickxellomycotina</taxon>
        <taxon>Harpellomycetes</taxon>
        <taxon>Harpellales</taxon>
        <taxon>Legeriomycetaceae</taxon>
        <taxon>Smittium</taxon>
    </lineage>
</organism>
<dbReference type="InterPro" id="IPR036045">
    <property type="entry name" value="Sec1-like_sf"/>
</dbReference>
<dbReference type="Gene3D" id="3.40.50.1910">
    <property type="match status" value="1"/>
</dbReference>
<accession>A0A1R1Y026</accession>
<evidence type="ECO:0000313" key="4">
    <source>
        <dbReference type="Proteomes" id="UP000187283"/>
    </source>
</evidence>
<feature type="region of interest" description="Disordered" evidence="2">
    <location>
        <begin position="193"/>
        <end position="217"/>
    </location>
</feature>